<keyword evidence="2" id="KW-1185">Reference proteome</keyword>
<organism evidence="1 2">
    <name type="scientific">Cichorium intybus</name>
    <name type="common">Chicory</name>
    <dbReference type="NCBI Taxonomy" id="13427"/>
    <lineage>
        <taxon>Eukaryota</taxon>
        <taxon>Viridiplantae</taxon>
        <taxon>Streptophyta</taxon>
        <taxon>Embryophyta</taxon>
        <taxon>Tracheophyta</taxon>
        <taxon>Spermatophyta</taxon>
        <taxon>Magnoliopsida</taxon>
        <taxon>eudicotyledons</taxon>
        <taxon>Gunneridae</taxon>
        <taxon>Pentapetalae</taxon>
        <taxon>asterids</taxon>
        <taxon>campanulids</taxon>
        <taxon>Asterales</taxon>
        <taxon>Asteraceae</taxon>
        <taxon>Cichorioideae</taxon>
        <taxon>Cichorieae</taxon>
        <taxon>Cichoriinae</taxon>
        <taxon>Cichorium</taxon>
    </lineage>
</organism>
<sequence length="87" mass="9705">MGRPLLLDQRRLGELARLGGEISGQPFPPGSSYYRKDKGCMLGSKRSRVIGRVSHRGCGYREWRVVPTVSPGDQLTAVDREGGEKRY</sequence>
<protein>
    <submittedName>
        <fullName evidence="1">Uncharacterized protein</fullName>
    </submittedName>
</protein>
<evidence type="ECO:0000313" key="2">
    <source>
        <dbReference type="Proteomes" id="UP001055811"/>
    </source>
</evidence>
<accession>A0ACB9F2E0</accession>
<proteinExistence type="predicted"/>
<dbReference type="Proteomes" id="UP001055811">
    <property type="component" value="Linkage Group LG03"/>
</dbReference>
<reference evidence="1 2" key="2">
    <citation type="journal article" date="2022" name="Mol. Ecol. Resour.">
        <title>The genomes of chicory, endive, great burdock and yacon provide insights into Asteraceae paleo-polyploidization history and plant inulin production.</title>
        <authorList>
            <person name="Fan W."/>
            <person name="Wang S."/>
            <person name="Wang H."/>
            <person name="Wang A."/>
            <person name="Jiang F."/>
            <person name="Liu H."/>
            <person name="Zhao H."/>
            <person name="Xu D."/>
            <person name="Zhang Y."/>
        </authorList>
    </citation>
    <scope>NUCLEOTIDE SEQUENCE [LARGE SCALE GENOMIC DNA]</scope>
    <source>
        <strain evidence="2">cv. Punajuju</strain>
        <tissue evidence="1">Leaves</tissue>
    </source>
</reference>
<reference evidence="2" key="1">
    <citation type="journal article" date="2022" name="Mol. Ecol. Resour.">
        <title>The genomes of chicory, endive, great burdock and yacon provide insights into Asteraceae palaeo-polyploidization history and plant inulin production.</title>
        <authorList>
            <person name="Fan W."/>
            <person name="Wang S."/>
            <person name="Wang H."/>
            <person name="Wang A."/>
            <person name="Jiang F."/>
            <person name="Liu H."/>
            <person name="Zhao H."/>
            <person name="Xu D."/>
            <person name="Zhang Y."/>
        </authorList>
    </citation>
    <scope>NUCLEOTIDE SEQUENCE [LARGE SCALE GENOMIC DNA]</scope>
    <source>
        <strain evidence="2">cv. Punajuju</strain>
    </source>
</reference>
<name>A0ACB9F2E0_CICIN</name>
<comment type="caution">
    <text evidence="1">The sequence shown here is derived from an EMBL/GenBank/DDBJ whole genome shotgun (WGS) entry which is preliminary data.</text>
</comment>
<dbReference type="EMBL" id="CM042011">
    <property type="protein sequence ID" value="KAI3765065.1"/>
    <property type="molecule type" value="Genomic_DNA"/>
</dbReference>
<gene>
    <name evidence="1" type="ORF">L2E82_15089</name>
</gene>
<evidence type="ECO:0000313" key="1">
    <source>
        <dbReference type="EMBL" id="KAI3765065.1"/>
    </source>
</evidence>